<evidence type="ECO:0000313" key="2">
    <source>
        <dbReference type="EMBL" id="AIY83144.1"/>
    </source>
</evidence>
<dbReference type="KEGG" id="cbv:U729_2691"/>
<evidence type="ECO:0000256" key="1">
    <source>
        <dbReference type="SAM" id="Phobius"/>
    </source>
</evidence>
<organism evidence="2 3">
    <name type="scientific">Clostridium baratii str. Sullivan</name>
    <dbReference type="NCBI Taxonomy" id="1415775"/>
    <lineage>
        <taxon>Bacteria</taxon>
        <taxon>Bacillati</taxon>
        <taxon>Bacillota</taxon>
        <taxon>Clostridia</taxon>
        <taxon>Eubacteriales</taxon>
        <taxon>Clostridiaceae</taxon>
        <taxon>Clostridium</taxon>
    </lineage>
</organism>
<feature type="transmembrane region" description="Helical" evidence="1">
    <location>
        <begin position="12"/>
        <end position="31"/>
    </location>
</feature>
<sequence length="32" mass="3611">MSEEKLIKKIAIVVCILLIIAFVAMSFRGILF</sequence>
<accession>A0A0A7FU35</accession>
<keyword evidence="1" id="KW-0812">Transmembrane</keyword>
<dbReference type="Proteomes" id="UP000030635">
    <property type="component" value="Chromosome"/>
</dbReference>
<keyword evidence="1" id="KW-0472">Membrane</keyword>
<protein>
    <submittedName>
        <fullName evidence="2">Putative membrane protein</fullName>
    </submittedName>
</protein>
<evidence type="ECO:0000313" key="3">
    <source>
        <dbReference type="Proteomes" id="UP000030635"/>
    </source>
</evidence>
<dbReference type="EMBL" id="CP006905">
    <property type="protein sequence ID" value="AIY83144.1"/>
    <property type="molecule type" value="Genomic_DNA"/>
</dbReference>
<reference evidence="2 3" key="1">
    <citation type="journal article" date="2015" name="Infect. Genet. Evol.">
        <title>Genomic sequences of six botulinum neurotoxin-producing strains representing three clostridial species illustrate the mobility and diversity of botulinum neurotoxin genes.</title>
        <authorList>
            <person name="Smith T.J."/>
            <person name="Hill K.K."/>
            <person name="Xie G."/>
            <person name="Foley B.T."/>
            <person name="Williamson C.H."/>
            <person name="Foster J.T."/>
            <person name="Johnson S.L."/>
            <person name="Chertkov O."/>
            <person name="Teshima H."/>
            <person name="Gibbons H.S."/>
            <person name="Johnsky L.A."/>
            <person name="Karavis M.A."/>
            <person name="Smith L.A."/>
        </authorList>
    </citation>
    <scope>NUCLEOTIDE SEQUENCE [LARGE SCALE GENOMIC DNA]</scope>
    <source>
        <strain evidence="2">Sullivan</strain>
    </source>
</reference>
<keyword evidence="1" id="KW-1133">Transmembrane helix</keyword>
<keyword evidence="3" id="KW-1185">Reference proteome</keyword>
<dbReference type="HOGENOM" id="CLU_3388769_0_0_9"/>
<dbReference type="AlphaFoldDB" id="A0A0A7FU35"/>
<proteinExistence type="predicted"/>
<gene>
    <name evidence="2" type="ORF">U729_2691</name>
</gene>
<name>A0A0A7FU35_9CLOT</name>